<protein>
    <submittedName>
        <fullName evidence="1">Uncharacterized protein</fullName>
    </submittedName>
</protein>
<gene>
    <name evidence="1" type="ordered locus">VIT_03s0038g01770</name>
</gene>
<organism evidence="1 2">
    <name type="scientific">Vitis vinifera</name>
    <name type="common">Grape</name>
    <dbReference type="NCBI Taxonomy" id="29760"/>
    <lineage>
        <taxon>Eukaryota</taxon>
        <taxon>Viridiplantae</taxon>
        <taxon>Streptophyta</taxon>
        <taxon>Embryophyta</taxon>
        <taxon>Tracheophyta</taxon>
        <taxon>Spermatophyta</taxon>
        <taxon>Magnoliopsida</taxon>
        <taxon>eudicotyledons</taxon>
        <taxon>Gunneridae</taxon>
        <taxon>Pentapetalae</taxon>
        <taxon>rosids</taxon>
        <taxon>Vitales</taxon>
        <taxon>Vitaceae</taxon>
        <taxon>Viteae</taxon>
        <taxon>Vitis</taxon>
    </lineage>
</organism>
<sequence>MGHLTLFCSLCGPLDLRIIHAPGQGFSTDLSKIIGYDDINPLVNDDLKNYCFHGERKKEIIFESVNQPNYTSV</sequence>
<reference evidence="2" key="1">
    <citation type="journal article" date="2007" name="Nature">
        <title>The grapevine genome sequence suggests ancestral hexaploidization in major angiosperm phyla.</title>
        <authorList>
            <consortium name="The French-Italian Public Consortium for Grapevine Genome Characterization."/>
            <person name="Jaillon O."/>
            <person name="Aury J.-M."/>
            <person name="Noel B."/>
            <person name="Policriti A."/>
            <person name="Clepet C."/>
            <person name="Casagrande A."/>
            <person name="Choisne N."/>
            <person name="Aubourg S."/>
            <person name="Vitulo N."/>
            <person name="Jubin C."/>
            <person name="Vezzi A."/>
            <person name="Legeai F."/>
            <person name="Hugueney P."/>
            <person name="Dasilva C."/>
            <person name="Horner D."/>
            <person name="Mica E."/>
            <person name="Jublot D."/>
            <person name="Poulain J."/>
            <person name="Bruyere C."/>
            <person name="Billault A."/>
            <person name="Segurens B."/>
            <person name="Gouyvenoux M."/>
            <person name="Ugarte E."/>
            <person name="Cattonaro F."/>
            <person name="Anthouard V."/>
            <person name="Vico V."/>
            <person name="Del Fabbro C."/>
            <person name="Alaux M."/>
            <person name="Di Gaspero G."/>
            <person name="Dumas V."/>
            <person name="Felice N."/>
            <person name="Paillard S."/>
            <person name="Juman I."/>
            <person name="Moroldo M."/>
            <person name="Scalabrin S."/>
            <person name="Canaguier A."/>
            <person name="Le Clainche I."/>
            <person name="Malacrida G."/>
            <person name="Durand E."/>
            <person name="Pesole G."/>
            <person name="Laucou V."/>
            <person name="Chatelet P."/>
            <person name="Merdinoglu D."/>
            <person name="Delledonne M."/>
            <person name="Pezzotti M."/>
            <person name="Lecharny A."/>
            <person name="Scarpelli C."/>
            <person name="Artiguenave F."/>
            <person name="Pe M.E."/>
            <person name="Valle G."/>
            <person name="Morgante M."/>
            <person name="Caboche M."/>
            <person name="Adam-Blondon A.-F."/>
            <person name="Weissenbach J."/>
            <person name="Quetier F."/>
            <person name="Wincker P."/>
        </authorList>
    </citation>
    <scope>NUCLEOTIDE SEQUENCE [LARGE SCALE GENOMIC DNA]</scope>
    <source>
        <strain evidence="2">cv. Pinot noir / PN40024</strain>
    </source>
</reference>
<keyword evidence="2" id="KW-1185">Reference proteome</keyword>
<dbReference type="EMBL" id="FN596508">
    <property type="protein sequence ID" value="CBI37924.3"/>
    <property type="molecule type" value="Genomic_DNA"/>
</dbReference>
<dbReference type="HOGENOM" id="CLU_2709902_0_0_1"/>
<evidence type="ECO:0000313" key="1">
    <source>
        <dbReference type="EMBL" id="CBI37924.3"/>
    </source>
</evidence>
<accession>D7U5A5</accession>
<evidence type="ECO:0000313" key="2">
    <source>
        <dbReference type="Proteomes" id="UP000009183"/>
    </source>
</evidence>
<dbReference type="PaxDb" id="29760-VIT_03s0038g01770.t01"/>
<dbReference type="InParanoid" id="D7U5A5"/>
<name>D7U5A5_VITVI</name>
<dbReference type="Proteomes" id="UP000009183">
    <property type="component" value="Chromosome 3"/>
</dbReference>
<proteinExistence type="predicted"/>
<dbReference type="AlphaFoldDB" id="D7U5A5"/>